<keyword evidence="3" id="KW-1185">Reference proteome</keyword>
<evidence type="ECO:0000313" key="2">
    <source>
        <dbReference type="EMBL" id="GAA3544527.1"/>
    </source>
</evidence>
<dbReference type="InterPro" id="IPR045057">
    <property type="entry name" value="Gcn5-rel_NAT"/>
</dbReference>
<gene>
    <name evidence="2" type="ORF">GCM10022222_30280</name>
</gene>
<evidence type="ECO:0000313" key="3">
    <source>
        <dbReference type="Proteomes" id="UP001500689"/>
    </source>
</evidence>
<dbReference type="PROSITE" id="PS51729">
    <property type="entry name" value="GNAT_YJDJ"/>
    <property type="match status" value="1"/>
</dbReference>
<organism evidence="2 3">
    <name type="scientific">Amycolatopsis ultiminotia</name>
    <dbReference type="NCBI Taxonomy" id="543629"/>
    <lineage>
        <taxon>Bacteria</taxon>
        <taxon>Bacillati</taxon>
        <taxon>Actinomycetota</taxon>
        <taxon>Actinomycetes</taxon>
        <taxon>Pseudonocardiales</taxon>
        <taxon>Pseudonocardiaceae</taxon>
        <taxon>Amycolatopsis</taxon>
    </lineage>
</organism>
<dbReference type="InterPro" id="IPR016181">
    <property type="entry name" value="Acyl_CoA_acyltransferase"/>
</dbReference>
<dbReference type="EMBL" id="BAAAZN010000005">
    <property type="protein sequence ID" value="GAA3544527.1"/>
    <property type="molecule type" value="Genomic_DNA"/>
</dbReference>
<evidence type="ECO:0000259" key="1">
    <source>
        <dbReference type="PROSITE" id="PS51729"/>
    </source>
</evidence>
<dbReference type="RefSeq" id="WP_344859992.1">
    <property type="nucleotide sequence ID" value="NZ_BAAAZN010000005.1"/>
</dbReference>
<dbReference type="Pfam" id="PF14542">
    <property type="entry name" value="Acetyltransf_CG"/>
    <property type="match status" value="1"/>
</dbReference>
<dbReference type="Gene3D" id="3.40.630.30">
    <property type="match status" value="1"/>
</dbReference>
<dbReference type="InterPro" id="IPR031165">
    <property type="entry name" value="GNAT_YJDJ"/>
</dbReference>
<dbReference type="PANTHER" id="PTHR31435:SF10">
    <property type="entry name" value="BSR4717 PROTEIN"/>
    <property type="match status" value="1"/>
</dbReference>
<name>A0ABP6W447_9PSEU</name>
<comment type="caution">
    <text evidence="2">The sequence shown here is derived from an EMBL/GenBank/DDBJ whole genome shotgun (WGS) entry which is preliminary data.</text>
</comment>
<dbReference type="SUPFAM" id="SSF55729">
    <property type="entry name" value="Acyl-CoA N-acyltransferases (Nat)"/>
    <property type="match status" value="1"/>
</dbReference>
<feature type="domain" description="N-acetyltransferase" evidence="1">
    <location>
        <begin position="8"/>
        <end position="94"/>
    </location>
</feature>
<accession>A0ABP6W447</accession>
<sequence length="98" mass="10693">MSEGTRVVRNDDENRYELYADGKLAGFAEFAPGEGETVFTHTEIGDEFAGRGLAKVLAAAALDDVVARAETIVPSCPFIAGYLRKNDGYADHVRWPSR</sequence>
<dbReference type="Proteomes" id="UP001500689">
    <property type="component" value="Unassembled WGS sequence"/>
</dbReference>
<reference evidence="3" key="1">
    <citation type="journal article" date="2019" name="Int. J. Syst. Evol. Microbiol.">
        <title>The Global Catalogue of Microorganisms (GCM) 10K type strain sequencing project: providing services to taxonomists for standard genome sequencing and annotation.</title>
        <authorList>
            <consortium name="The Broad Institute Genomics Platform"/>
            <consortium name="The Broad Institute Genome Sequencing Center for Infectious Disease"/>
            <person name="Wu L."/>
            <person name="Ma J."/>
        </authorList>
    </citation>
    <scope>NUCLEOTIDE SEQUENCE [LARGE SCALE GENOMIC DNA]</scope>
    <source>
        <strain evidence="3">JCM 16898</strain>
    </source>
</reference>
<dbReference type="PANTHER" id="PTHR31435">
    <property type="entry name" value="PROTEIN NATD1"/>
    <property type="match status" value="1"/>
</dbReference>
<proteinExistence type="predicted"/>
<protein>
    <submittedName>
        <fullName evidence="2">GNAT family N-acetyltransferase</fullName>
    </submittedName>
</protein>